<organism evidence="2 3">
    <name type="scientific">Fodinibacter luteus</name>
    <dbReference type="NCBI Taxonomy" id="552064"/>
    <lineage>
        <taxon>Bacteria</taxon>
        <taxon>Bacillati</taxon>
        <taxon>Actinomycetota</taxon>
        <taxon>Actinomycetes</taxon>
        <taxon>Micrococcales</taxon>
        <taxon>Intrasporangiaceae</taxon>
        <taxon>Fodinibacter (ex Wang et al. 2009)</taxon>
    </lineage>
</organism>
<evidence type="ECO:0000256" key="1">
    <source>
        <dbReference type="SAM" id="Phobius"/>
    </source>
</evidence>
<evidence type="ECO:0008006" key="4">
    <source>
        <dbReference type="Google" id="ProtNLM"/>
    </source>
</evidence>
<proteinExistence type="predicted"/>
<dbReference type="InterPro" id="IPR021315">
    <property type="entry name" value="Gap/Sap"/>
</dbReference>
<reference evidence="3" key="1">
    <citation type="journal article" date="2019" name="Int. J. Syst. Evol. Microbiol.">
        <title>The Global Catalogue of Microorganisms (GCM) 10K type strain sequencing project: providing services to taxonomists for standard genome sequencing and annotation.</title>
        <authorList>
            <consortium name="The Broad Institute Genomics Platform"/>
            <consortium name="The Broad Institute Genome Sequencing Center for Infectious Disease"/>
            <person name="Wu L."/>
            <person name="Ma J."/>
        </authorList>
    </citation>
    <scope>NUCLEOTIDE SEQUENCE [LARGE SCALE GENOMIC DNA]</scope>
    <source>
        <strain evidence="3">JCM 17809</strain>
    </source>
</reference>
<keyword evidence="1" id="KW-0472">Membrane</keyword>
<dbReference type="RefSeq" id="WP_345206472.1">
    <property type="nucleotide sequence ID" value="NZ_BAABGM010000015.1"/>
</dbReference>
<protein>
    <recommendedName>
        <fullName evidence="4">Sap-like sulfolipid-1-addressing protein</fullName>
    </recommendedName>
</protein>
<feature type="transmembrane region" description="Helical" evidence="1">
    <location>
        <begin position="6"/>
        <end position="29"/>
    </location>
</feature>
<name>A0ABP8KIZ2_9MICO</name>
<sequence length="220" mass="22318">MDAVAAVLPFAVGVAISPVPIIAVILMLFSSRAKVNGPMFLLGWAVALAVVSTVAFLAGEAGSETTTADVVSWSQVLVGALFVLLAARTWRGRAAPGEPAEPPKWMAGIDSFSPVKALTLALLLAGVNPKNLLLAAGAGGAVAALGLPTTEAVLSLGVFVVVASLTIAGPVVYYLVGGAGARSRLDATKEWLAIHNDAVMTVLFLVLGVNLISKGIPPLT</sequence>
<gene>
    <name evidence="2" type="ORF">GCM10023168_25140</name>
</gene>
<keyword evidence="1" id="KW-1133">Transmembrane helix</keyword>
<keyword evidence="1" id="KW-0812">Transmembrane</keyword>
<feature type="transmembrane region" description="Helical" evidence="1">
    <location>
        <begin position="41"/>
        <end position="58"/>
    </location>
</feature>
<accession>A0ABP8KIZ2</accession>
<dbReference type="Pfam" id="PF11139">
    <property type="entry name" value="SfLAP"/>
    <property type="match status" value="1"/>
</dbReference>
<feature type="transmembrane region" description="Helical" evidence="1">
    <location>
        <begin position="156"/>
        <end position="176"/>
    </location>
</feature>
<feature type="transmembrane region" description="Helical" evidence="1">
    <location>
        <begin position="197"/>
        <end position="216"/>
    </location>
</feature>
<keyword evidence="3" id="KW-1185">Reference proteome</keyword>
<evidence type="ECO:0000313" key="3">
    <source>
        <dbReference type="Proteomes" id="UP001500945"/>
    </source>
</evidence>
<dbReference type="Proteomes" id="UP001500945">
    <property type="component" value="Unassembled WGS sequence"/>
</dbReference>
<dbReference type="EMBL" id="BAABGM010000015">
    <property type="protein sequence ID" value="GAA4408170.1"/>
    <property type="molecule type" value="Genomic_DNA"/>
</dbReference>
<feature type="transmembrane region" description="Helical" evidence="1">
    <location>
        <begin position="132"/>
        <end position="150"/>
    </location>
</feature>
<feature type="transmembrane region" description="Helical" evidence="1">
    <location>
        <begin position="70"/>
        <end position="87"/>
    </location>
</feature>
<evidence type="ECO:0000313" key="2">
    <source>
        <dbReference type="EMBL" id="GAA4408170.1"/>
    </source>
</evidence>
<comment type="caution">
    <text evidence="2">The sequence shown here is derived from an EMBL/GenBank/DDBJ whole genome shotgun (WGS) entry which is preliminary data.</text>
</comment>